<proteinExistence type="predicted"/>
<feature type="region of interest" description="Disordered" evidence="1">
    <location>
        <begin position="1"/>
        <end position="35"/>
    </location>
</feature>
<accession>A0A0A9D4T6</accession>
<reference evidence="2" key="1">
    <citation type="submission" date="2014-09" db="EMBL/GenBank/DDBJ databases">
        <authorList>
            <person name="Magalhaes I.L.F."/>
            <person name="Oliveira U."/>
            <person name="Santos F.R."/>
            <person name="Vidigal T.H.D.A."/>
            <person name="Brescovit A.D."/>
            <person name="Santos A.J."/>
        </authorList>
    </citation>
    <scope>NUCLEOTIDE SEQUENCE</scope>
    <source>
        <tissue evidence="2">Shoot tissue taken approximately 20 cm above the soil surface</tissue>
    </source>
</reference>
<organism evidence="2">
    <name type="scientific">Arundo donax</name>
    <name type="common">Giant reed</name>
    <name type="synonym">Donax arundinaceus</name>
    <dbReference type="NCBI Taxonomy" id="35708"/>
    <lineage>
        <taxon>Eukaryota</taxon>
        <taxon>Viridiplantae</taxon>
        <taxon>Streptophyta</taxon>
        <taxon>Embryophyta</taxon>
        <taxon>Tracheophyta</taxon>
        <taxon>Spermatophyta</taxon>
        <taxon>Magnoliopsida</taxon>
        <taxon>Liliopsida</taxon>
        <taxon>Poales</taxon>
        <taxon>Poaceae</taxon>
        <taxon>PACMAD clade</taxon>
        <taxon>Arundinoideae</taxon>
        <taxon>Arundineae</taxon>
        <taxon>Arundo</taxon>
    </lineage>
</organism>
<sequence length="68" mass="7461">MALSLANFPASSLLSRESELHSESSRGHAQTKTSSMTIMIGSQPSFFHGILMLSFPIRPFFRANGSCR</sequence>
<evidence type="ECO:0000313" key="2">
    <source>
        <dbReference type="EMBL" id="JAD80635.1"/>
    </source>
</evidence>
<dbReference type="AlphaFoldDB" id="A0A0A9D4T6"/>
<protein>
    <submittedName>
        <fullName evidence="2">Uncharacterized protein</fullName>
    </submittedName>
</protein>
<evidence type="ECO:0000256" key="1">
    <source>
        <dbReference type="SAM" id="MobiDB-lite"/>
    </source>
</evidence>
<reference evidence="2" key="2">
    <citation type="journal article" date="2015" name="Data Brief">
        <title>Shoot transcriptome of the giant reed, Arundo donax.</title>
        <authorList>
            <person name="Barrero R.A."/>
            <person name="Guerrero F.D."/>
            <person name="Moolhuijzen P."/>
            <person name="Goolsby J.A."/>
            <person name="Tidwell J."/>
            <person name="Bellgard S.E."/>
            <person name="Bellgard M.I."/>
        </authorList>
    </citation>
    <scope>NUCLEOTIDE SEQUENCE</scope>
    <source>
        <tissue evidence="2">Shoot tissue taken approximately 20 cm above the soil surface</tissue>
    </source>
</reference>
<dbReference type="EMBL" id="GBRH01217260">
    <property type="protein sequence ID" value="JAD80635.1"/>
    <property type="molecule type" value="Transcribed_RNA"/>
</dbReference>
<name>A0A0A9D4T6_ARUDO</name>
<feature type="compositionally biased region" description="Basic and acidic residues" evidence="1">
    <location>
        <begin position="16"/>
        <end position="26"/>
    </location>
</feature>